<keyword evidence="2" id="KW-0812">Transmembrane</keyword>
<dbReference type="Proteomes" id="UP000736335">
    <property type="component" value="Unassembled WGS sequence"/>
</dbReference>
<feature type="compositionally biased region" description="Polar residues" evidence="1">
    <location>
        <begin position="10"/>
        <end position="21"/>
    </location>
</feature>
<gene>
    <name evidence="4" type="ORF">BJ322DRAFT_1032366</name>
</gene>
<feature type="transmembrane region" description="Helical" evidence="2">
    <location>
        <begin position="70"/>
        <end position="87"/>
    </location>
</feature>
<feature type="domain" description="DUF6535" evidence="3">
    <location>
        <begin position="46"/>
        <end position="226"/>
    </location>
</feature>
<proteinExistence type="predicted"/>
<evidence type="ECO:0000256" key="2">
    <source>
        <dbReference type="SAM" id="Phobius"/>
    </source>
</evidence>
<dbReference type="Pfam" id="PF20153">
    <property type="entry name" value="DUF6535"/>
    <property type="match status" value="1"/>
</dbReference>
<reference evidence="4" key="1">
    <citation type="journal article" date="2020" name="Nat. Commun.">
        <title>Large-scale genome sequencing of mycorrhizal fungi provides insights into the early evolution of symbiotic traits.</title>
        <authorList>
            <person name="Miyauchi S."/>
            <person name="Kiss E."/>
            <person name="Kuo A."/>
            <person name="Drula E."/>
            <person name="Kohler A."/>
            <person name="Sanchez-Garcia M."/>
            <person name="Morin E."/>
            <person name="Andreopoulos B."/>
            <person name="Barry K.W."/>
            <person name="Bonito G."/>
            <person name="Buee M."/>
            <person name="Carver A."/>
            <person name="Chen C."/>
            <person name="Cichocki N."/>
            <person name="Clum A."/>
            <person name="Culley D."/>
            <person name="Crous P.W."/>
            <person name="Fauchery L."/>
            <person name="Girlanda M."/>
            <person name="Hayes R.D."/>
            <person name="Keri Z."/>
            <person name="LaButti K."/>
            <person name="Lipzen A."/>
            <person name="Lombard V."/>
            <person name="Magnuson J."/>
            <person name="Maillard F."/>
            <person name="Murat C."/>
            <person name="Nolan M."/>
            <person name="Ohm R.A."/>
            <person name="Pangilinan J."/>
            <person name="Pereira M.F."/>
            <person name="Perotto S."/>
            <person name="Peter M."/>
            <person name="Pfister S."/>
            <person name="Riley R."/>
            <person name="Sitrit Y."/>
            <person name="Stielow J.B."/>
            <person name="Szollosi G."/>
            <person name="Zifcakova L."/>
            <person name="Stursova M."/>
            <person name="Spatafora J.W."/>
            <person name="Tedersoo L."/>
            <person name="Vaario L.M."/>
            <person name="Yamada A."/>
            <person name="Yan M."/>
            <person name="Wang P."/>
            <person name="Xu J."/>
            <person name="Bruns T."/>
            <person name="Baldrian P."/>
            <person name="Vilgalys R."/>
            <person name="Dunand C."/>
            <person name="Henrissat B."/>
            <person name="Grigoriev I.V."/>
            <person name="Hibbett D."/>
            <person name="Nagy L.G."/>
            <person name="Martin F.M."/>
        </authorList>
    </citation>
    <scope>NUCLEOTIDE SEQUENCE</scope>
    <source>
        <strain evidence="4">UH-Tt-Lm1</strain>
    </source>
</reference>
<feature type="region of interest" description="Disordered" evidence="1">
    <location>
        <begin position="1"/>
        <end position="21"/>
    </location>
</feature>
<evidence type="ECO:0000259" key="3">
    <source>
        <dbReference type="Pfam" id="PF20153"/>
    </source>
</evidence>
<feature type="transmembrane region" description="Helical" evidence="2">
    <location>
        <begin position="201"/>
        <end position="225"/>
    </location>
</feature>
<feature type="transmembrane region" description="Helical" evidence="2">
    <location>
        <begin position="267"/>
        <end position="286"/>
    </location>
</feature>
<dbReference type="OrthoDB" id="3219854at2759"/>
<comment type="caution">
    <text evidence="4">The sequence shown here is derived from an EMBL/GenBank/DDBJ whole genome shotgun (WGS) entry which is preliminary data.</text>
</comment>
<organism evidence="4 5">
    <name type="scientific">Thelephora terrestris</name>
    <dbReference type="NCBI Taxonomy" id="56493"/>
    <lineage>
        <taxon>Eukaryota</taxon>
        <taxon>Fungi</taxon>
        <taxon>Dikarya</taxon>
        <taxon>Basidiomycota</taxon>
        <taxon>Agaricomycotina</taxon>
        <taxon>Agaricomycetes</taxon>
        <taxon>Thelephorales</taxon>
        <taxon>Thelephoraceae</taxon>
        <taxon>Thelephora</taxon>
    </lineage>
</organism>
<evidence type="ECO:0000313" key="4">
    <source>
        <dbReference type="EMBL" id="KAF9792965.1"/>
    </source>
</evidence>
<evidence type="ECO:0000256" key="1">
    <source>
        <dbReference type="SAM" id="MobiDB-lite"/>
    </source>
</evidence>
<reference evidence="4" key="2">
    <citation type="submission" date="2020-11" db="EMBL/GenBank/DDBJ databases">
        <authorList>
            <consortium name="DOE Joint Genome Institute"/>
            <person name="Kuo A."/>
            <person name="Miyauchi S."/>
            <person name="Kiss E."/>
            <person name="Drula E."/>
            <person name="Kohler A."/>
            <person name="Sanchez-Garcia M."/>
            <person name="Andreopoulos B."/>
            <person name="Barry K.W."/>
            <person name="Bonito G."/>
            <person name="Buee M."/>
            <person name="Carver A."/>
            <person name="Chen C."/>
            <person name="Cichocki N."/>
            <person name="Clum A."/>
            <person name="Culley D."/>
            <person name="Crous P.W."/>
            <person name="Fauchery L."/>
            <person name="Girlanda M."/>
            <person name="Hayes R."/>
            <person name="Keri Z."/>
            <person name="Labutti K."/>
            <person name="Lipzen A."/>
            <person name="Lombard V."/>
            <person name="Magnuson J."/>
            <person name="Maillard F."/>
            <person name="Morin E."/>
            <person name="Murat C."/>
            <person name="Nolan M."/>
            <person name="Ohm R."/>
            <person name="Pangilinan J."/>
            <person name="Pereira M."/>
            <person name="Perotto S."/>
            <person name="Peter M."/>
            <person name="Riley R."/>
            <person name="Sitrit Y."/>
            <person name="Stielow B."/>
            <person name="Szollosi G."/>
            <person name="Zifcakova L."/>
            <person name="Stursova M."/>
            <person name="Spatafora J.W."/>
            <person name="Tedersoo L."/>
            <person name="Vaario L.-M."/>
            <person name="Yamada A."/>
            <person name="Yan M."/>
            <person name="Wang P."/>
            <person name="Xu J."/>
            <person name="Bruns T."/>
            <person name="Baldrian P."/>
            <person name="Vilgalys R."/>
            <person name="Henrissat B."/>
            <person name="Grigoriev I.V."/>
            <person name="Hibbett D."/>
            <person name="Nagy L.G."/>
            <person name="Martin F.M."/>
        </authorList>
    </citation>
    <scope>NUCLEOTIDE SEQUENCE</scope>
    <source>
        <strain evidence="4">UH-Tt-Lm1</strain>
    </source>
</reference>
<feature type="transmembrane region" description="Helical" evidence="2">
    <location>
        <begin position="138"/>
        <end position="164"/>
    </location>
</feature>
<keyword evidence="2" id="KW-1133">Transmembrane helix</keyword>
<dbReference type="AlphaFoldDB" id="A0A9P6HR82"/>
<accession>A0A9P6HR82</accession>
<keyword evidence="2" id="KW-0472">Membrane</keyword>
<sequence>MGGPEPIELSESNDGSWNRGLTTTRQSTADWAKANIKEKPISPDGWSICAQTVQKYDEAVVRNWKDEIDTLLVFAGLYSAIITAFAIESYKWLSQDPDDTVVKLLTEISTKLNGNVQTRGLPEPLTLATSSVQFSAPLWAVVINSLWFVSLVAALSSAFIGILVKQWLREYMRPVSITPIDALSLRQLHYQALKDWGVVEIISFLPLLLQFSLVLFLVGLLYFLWTLHNVVAGILTAVVAVVFIFYTATTVLPALRTSCPYKSPQSWLFLRTTYSAITLVFGKAGARFRSWQERDIQPLRRASFSKRTMDALLWIDKVVWDTEALNSIRLCLAELRTGFSDPALQFVHRIMAYRVGISVESLRDTIFHSTPFSSISVDHPLVVFRLKIDKLRGQRLRRILMDSLLWQWSIGSELVHTTPVLTKFLEILSTMNTLPEFQESFSADDDLPNRTIICLLRLLEQDLSANAMGSQVQHKALDVLTYLSYRTPPTRLQEVLLEMITAARGSHNRGPIFLGITTTLIRILARWGITSFNEPETHREFTLLARDMRRYLERCIEQKIPFGYTTVDRWTRRMEMVISRFASTYEDKQELEAIMAALEKGKAMGLATN</sequence>
<dbReference type="EMBL" id="WIUZ02000001">
    <property type="protein sequence ID" value="KAF9792965.1"/>
    <property type="molecule type" value="Genomic_DNA"/>
</dbReference>
<keyword evidence="5" id="KW-1185">Reference proteome</keyword>
<name>A0A9P6HR82_9AGAM</name>
<protein>
    <recommendedName>
        <fullName evidence="3">DUF6535 domain-containing protein</fullName>
    </recommendedName>
</protein>
<evidence type="ECO:0000313" key="5">
    <source>
        <dbReference type="Proteomes" id="UP000736335"/>
    </source>
</evidence>
<feature type="transmembrane region" description="Helical" evidence="2">
    <location>
        <begin position="231"/>
        <end position="255"/>
    </location>
</feature>
<dbReference type="InterPro" id="IPR045338">
    <property type="entry name" value="DUF6535"/>
</dbReference>